<dbReference type="EMBL" id="WIGM01000919">
    <property type="protein sequence ID" value="KAF6808738.1"/>
    <property type="molecule type" value="Genomic_DNA"/>
</dbReference>
<accession>A0A8H6J9E7</accession>
<comment type="caution">
    <text evidence="3">The sequence shown here is derived from an EMBL/GenBank/DDBJ whole genome shotgun (WGS) entry which is preliminary data.</text>
</comment>
<dbReference type="Gene3D" id="3.40.1640.10">
    <property type="entry name" value="PSTPO5379-like"/>
    <property type="match status" value="1"/>
</dbReference>
<dbReference type="GO" id="GO:0006536">
    <property type="term" value="P:glutamate metabolic process"/>
    <property type="evidence" value="ECO:0007669"/>
    <property type="project" value="TreeGrafter"/>
</dbReference>
<proteinExistence type="inferred from homology"/>
<evidence type="ECO:0000313" key="4">
    <source>
        <dbReference type="Proteomes" id="UP000639643"/>
    </source>
</evidence>
<sequence length="299" mass="32304">MATIHKTGLEVRLACRSGTLTTPTAGQAPTYLQANLLVLPRRYASDFRLLCHRNPVPCPLLAESSTPGSSSHLTSHIRSPSGSVLEVADDIDLRRDFPRYRIYENSVHVAVNNEPEPTDVSSHWLPEDHVGFLIGCSFSFERALCEANLAPQHIIHARNVPMYRTTIPLCAAGVFTGGTYVVSMRPYKPSDVSHVRDLTRPFVATHGEPVAWGWDGAARIGVADVAKPDWGDAALLPDGKTLEHGDGEYVPVFWGCGVTPQEAVMRAGLEGTVIGHAPGHMIVLDVKEDEIFPAGGSGA</sequence>
<evidence type="ECO:0000256" key="1">
    <source>
        <dbReference type="ARBA" id="ARBA00007896"/>
    </source>
</evidence>
<dbReference type="Proteomes" id="UP000639643">
    <property type="component" value="Unassembled WGS sequence"/>
</dbReference>
<comment type="similarity">
    <text evidence="1">Belongs to the D-glutamate cyclase family.</text>
</comment>
<dbReference type="InterPro" id="IPR009906">
    <property type="entry name" value="D-Glu_cyclase"/>
</dbReference>
<reference evidence="3" key="1">
    <citation type="journal article" date="2020" name="Phytopathology">
        <title>Genome Sequence Resources of Colletotrichum truncatum, C. plurivorum, C. musicola, and C. sojae: Four Species Pathogenic to Soybean (Glycine max).</title>
        <authorList>
            <person name="Rogerio F."/>
            <person name="Boufleur T.R."/>
            <person name="Ciampi-Guillardi M."/>
            <person name="Sukno S.A."/>
            <person name="Thon M.R."/>
            <person name="Massola Junior N.S."/>
            <person name="Baroncelli R."/>
        </authorList>
    </citation>
    <scope>NUCLEOTIDE SEQUENCE</scope>
    <source>
        <strain evidence="3">LFN0074</strain>
    </source>
</reference>
<dbReference type="Pfam" id="PF07286">
    <property type="entry name" value="D-Glu_cyclase"/>
    <property type="match status" value="1"/>
</dbReference>
<gene>
    <name evidence="3" type="ORF">CMUS01_13833</name>
</gene>
<name>A0A8H6J9E7_9PEZI</name>
<evidence type="ECO:0008006" key="5">
    <source>
        <dbReference type="Google" id="ProtNLM"/>
    </source>
</evidence>
<dbReference type="PANTHER" id="PTHR32022:SF10">
    <property type="entry name" value="D-GLUTAMATE CYCLASE, MITOCHONDRIAL"/>
    <property type="match status" value="1"/>
</dbReference>
<dbReference type="GO" id="GO:0047820">
    <property type="term" value="F:D-glutamate cyclase activity"/>
    <property type="evidence" value="ECO:0007669"/>
    <property type="project" value="TreeGrafter"/>
</dbReference>
<protein>
    <recommendedName>
        <fullName evidence="5">Hydro-lyase</fullName>
    </recommendedName>
</protein>
<keyword evidence="2" id="KW-0456">Lyase</keyword>
<dbReference type="InterPro" id="IPR038021">
    <property type="entry name" value="Putative_hydro-lyase"/>
</dbReference>
<dbReference type="PANTHER" id="PTHR32022">
    <property type="entry name" value="D-GLUTAMATE CYCLASE, MITOCHONDRIAL"/>
    <property type="match status" value="1"/>
</dbReference>
<keyword evidence="4" id="KW-1185">Reference proteome</keyword>
<evidence type="ECO:0000313" key="3">
    <source>
        <dbReference type="EMBL" id="KAF6808738.1"/>
    </source>
</evidence>
<organism evidence="3 4">
    <name type="scientific">Colletotrichum musicola</name>
    <dbReference type="NCBI Taxonomy" id="2175873"/>
    <lineage>
        <taxon>Eukaryota</taxon>
        <taxon>Fungi</taxon>
        <taxon>Dikarya</taxon>
        <taxon>Ascomycota</taxon>
        <taxon>Pezizomycotina</taxon>
        <taxon>Sordariomycetes</taxon>
        <taxon>Hypocreomycetidae</taxon>
        <taxon>Glomerellales</taxon>
        <taxon>Glomerellaceae</taxon>
        <taxon>Colletotrichum</taxon>
        <taxon>Colletotrichum orchidearum species complex</taxon>
    </lineage>
</organism>
<dbReference type="OrthoDB" id="10262538at2759"/>
<evidence type="ECO:0000256" key="2">
    <source>
        <dbReference type="ARBA" id="ARBA00023239"/>
    </source>
</evidence>
<dbReference type="AlphaFoldDB" id="A0A8H6J9E7"/>
<dbReference type="Gene3D" id="3.30.2040.10">
    <property type="entry name" value="PSTPO5379-like domain"/>
    <property type="match status" value="1"/>
</dbReference>
<dbReference type="SUPFAM" id="SSF160920">
    <property type="entry name" value="PSTPO5379-like"/>
    <property type="match status" value="1"/>
</dbReference>
<dbReference type="FunFam" id="3.30.2040.10:FF:000001">
    <property type="entry name" value="D-glutamate cyclase, mitochondrial"/>
    <property type="match status" value="1"/>
</dbReference>